<name>A0A1T4Y9L5_9MICO</name>
<dbReference type="InterPro" id="IPR036388">
    <property type="entry name" value="WH-like_DNA-bd_sf"/>
</dbReference>
<dbReference type="EMBL" id="FUYG01000006">
    <property type="protein sequence ID" value="SKA98393.1"/>
    <property type="molecule type" value="Genomic_DNA"/>
</dbReference>
<evidence type="ECO:0000256" key="3">
    <source>
        <dbReference type="ARBA" id="ARBA00023163"/>
    </source>
</evidence>
<dbReference type="InterPro" id="IPR000524">
    <property type="entry name" value="Tscrpt_reg_HTH_GntR"/>
</dbReference>
<evidence type="ECO:0000313" key="6">
    <source>
        <dbReference type="Proteomes" id="UP000189735"/>
    </source>
</evidence>
<gene>
    <name evidence="5" type="ORF">SAMN06295879_2584</name>
</gene>
<dbReference type="InterPro" id="IPR008920">
    <property type="entry name" value="TF_FadR/GntR_C"/>
</dbReference>
<dbReference type="GO" id="GO:0003700">
    <property type="term" value="F:DNA-binding transcription factor activity"/>
    <property type="evidence" value="ECO:0007669"/>
    <property type="project" value="InterPro"/>
</dbReference>
<evidence type="ECO:0000256" key="2">
    <source>
        <dbReference type="ARBA" id="ARBA00023125"/>
    </source>
</evidence>
<dbReference type="PROSITE" id="PS50949">
    <property type="entry name" value="HTH_GNTR"/>
    <property type="match status" value="1"/>
</dbReference>
<dbReference type="GO" id="GO:0003677">
    <property type="term" value="F:DNA binding"/>
    <property type="evidence" value="ECO:0007669"/>
    <property type="project" value="UniProtKB-KW"/>
</dbReference>
<dbReference type="Pfam" id="PF07729">
    <property type="entry name" value="FCD"/>
    <property type="match status" value="1"/>
</dbReference>
<keyword evidence="1" id="KW-0805">Transcription regulation</keyword>
<dbReference type="InterPro" id="IPR036390">
    <property type="entry name" value="WH_DNA-bd_sf"/>
</dbReference>
<feature type="domain" description="HTH gntR-type" evidence="4">
    <location>
        <begin position="12"/>
        <end position="78"/>
    </location>
</feature>
<proteinExistence type="predicted"/>
<sequence>MGAGMTDDTERASQTTQLYERLRSAILTLDLLPGQSLAERGLEARFAASRTPVRAALVRLEAEGLVRRDGRSFAVAPIDLAEIAQLAEYREAIETAAVRLAVHRASDEQLDTLENELESTADVHAAGESVRAGGDFHSRLAELSGNPFFSTAVATSLRRLERTRWLEASSAGSRDHAHDEHLRILDAVRARDADLATALIAEHIRGTHERLRESLSSDEWRRAQVVP</sequence>
<dbReference type="SUPFAM" id="SSF48008">
    <property type="entry name" value="GntR ligand-binding domain-like"/>
    <property type="match status" value="1"/>
</dbReference>
<dbReference type="PANTHER" id="PTHR43537:SF45">
    <property type="entry name" value="GNTR FAMILY REGULATORY PROTEIN"/>
    <property type="match status" value="1"/>
</dbReference>
<dbReference type="Pfam" id="PF00392">
    <property type="entry name" value="GntR"/>
    <property type="match status" value="1"/>
</dbReference>
<reference evidence="6" key="1">
    <citation type="submission" date="2017-02" db="EMBL/GenBank/DDBJ databases">
        <authorList>
            <person name="Varghese N."/>
            <person name="Submissions S."/>
        </authorList>
    </citation>
    <scope>NUCLEOTIDE SEQUENCE [LARGE SCALE GENOMIC DNA]</scope>
    <source>
        <strain evidence="6">VKM Ac-2052</strain>
    </source>
</reference>
<dbReference type="Gene3D" id="1.20.120.530">
    <property type="entry name" value="GntR ligand-binding domain-like"/>
    <property type="match status" value="1"/>
</dbReference>
<dbReference type="AlphaFoldDB" id="A0A1T4Y9L5"/>
<accession>A0A1T4Y9L5</accession>
<evidence type="ECO:0000313" key="5">
    <source>
        <dbReference type="EMBL" id="SKA98393.1"/>
    </source>
</evidence>
<evidence type="ECO:0000256" key="1">
    <source>
        <dbReference type="ARBA" id="ARBA00023015"/>
    </source>
</evidence>
<protein>
    <submittedName>
        <fullName evidence="5">Transcriptional regulator, GntR family</fullName>
    </submittedName>
</protein>
<dbReference type="PANTHER" id="PTHR43537">
    <property type="entry name" value="TRANSCRIPTIONAL REGULATOR, GNTR FAMILY"/>
    <property type="match status" value="1"/>
</dbReference>
<dbReference type="InterPro" id="IPR011711">
    <property type="entry name" value="GntR_C"/>
</dbReference>
<evidence type="ECO:0000259" key="4">
    <source>
        <dbReference type="PROSITE" id="PS50949"/>
    </source>
</evidence>
<dbReference type="SMART" id="SM00895">
    <property type="entry name" value="FCD"/>
    <property type="match status" value="1"/>
</dbReference>
<dbReference type="SUPFAM" id="SSF46785">
    <property type="entry name" value="Winged helix' DNA-binding domain"/>
    <property type="match status" value="1"/>
</dbReference>
<keyword evidence="3" id="KW-0804">Transcription</keyword>
<organism evidence="5 6">
    <name type="scientific">Agreia bicolorata</name>
    <dbReference type="NCBI Taxonomy" id="110935"/>
    <lineage>
        <taxon>Bacteria</taxon>
        <taxon>Bacillati</taxon>
        <taxon>Actinomycetota</taxon>
        <taxon>Actinomycetes</taxon>
        <taxon>Micrococcales</taxon>
        <taxon>Microbacteriaceae</taxon>
        <taxon>Agreia</taxon>
    </lineage>
</organism>
<dbReference type="SMART" id="SM00345">
    <property type="entry name" value="HTH_GNTR"/>
    <property type="match status" value="1"/>
</dbReference>
<keyword evidence="2" id="KW-0238">DNA-binding</keyword>
<dbReference type="Gene3D" id="1.10.10.10">
    <property type="entry name" value="Winged helix-like DNA-binding domain superfamily/Winged helix DNA-binding domain"/>
    <property type="match status" value="1"/>
</dbReference>
<dbReference type="Proteomes" id="UP000189735">
    <property type="component" value="Unassembled WGS sequence"/>
</dbReference>